<evidence type="ECO:0000313" key="2">
    <source>
        <dbReference type="Proteomes" id="UP000015105"/>
    </source>
</evidence>
<evidence type="ECO:0000313" key="1">
    <source>
        <dbReference type="EnsemblPlants" id="AET7Gv20342100.1"/>
    </source>
</evidence>
<sequence length="94" mass="10768">MWISWSDDNPGRRYKTCAKSRTGGCEMYVWHDDPIEDPFLKQLLIDLHDKVRHLERINSELRAATSVVAQHRSTQLELPPAPIDNLAVNQGLAM</sequence>
<dbReference type="EnsemblPlants" id="AET7Gv20342100.1">
    <property type="protein sequence ID" value="AET7Gv20342100.1"/>
    <property type="gene ID" value="AET7Gv20342100"/>
</dbReference>
<proteinExistence type="predicted"/>
<reference evidence="1" key="4">
    <citation type="submission" date="2019-03" db="UniProtKB">
        <authorList>
            <consortium name="EnsemblPlants"/>
        </authorList>
    </citation>
    <scope>IDENTIFICATION</scope>
</reference>
<dbReference type="STRING" id="200361.A0A453QVQ3"/>
<reference evidence="1" key="3">
    <citation type="journal article" date="2017" name="Nature">
        <title>Genome sequence of the progenitor of the wheat D genome Aegilops tauschii.</title>
        <authorList>
            <person name="Luo M.C."/>
            <person name="Gu Y.Q."/>
            <person name="Puiu D."/>
            <person name="Wang H."/>
            <person name="Twardziok S.O."/>
            <person name="Deal K.R."/>
            <person name="Huo N."/>
            <person name="Zhu T."/>
            <person name="Wang L."/>
            <person name="Wang Y."/>
            <person name="McGuire P.E."/>
            <person name="Liu S."/>
            <person name="Long H."/>
            <person name="Ramasamy R.K."/>
            <person name="Rodriguez J.C."/>
            <person name="Van S.L."/>
            <person name="Yuan L."/>
            <person name="Wang Z."/>
            <person name="Xia Z."/>
            <person name="Xiao L."/>
            <person name="Anderson O.D."/>
            <person name="Ouyang S."/>
            <person name="Liang Y."/>
            <person name="Zimin A.V."/>
            <person name="Pertea G."/>
            <person name="Qi P."/>
            <person name="Bennetzen J.L."/>
            <person name="Dai X."/>
            <person name="Dawson M.W."/>
            <person name="Muller H.G."/>
            <person name="Kugler K."/>
            <person name="Rivarola-Duarte L."/>
            <person name="Spannagl M."/>
            <person name="Mayer K.F.X."/>
            <person name="Lu F.H."/>
            <person name="Bevan M.W."/>
            <person name="Leroy P."/>
            <person name="Li P."/>
            <person name="You F.M."/>
            <person name="Sun Q."/>
            <person name="Liu Z."/>
            <person name="Lyons E."/>
            <person name="Wicker T."/>
            <person name="Salzberg S.L."/>
            <person name="Devos K.M."/>
            <person name="Dvorak J."/>
        </authorList>
    </citation>
    <scope>NUCLEOTIDE SEQUENCE [LARGE SCALE GENOMIC DNA]</scope>
    <source>
        <strain evidence="1">cv. AL8/78</strain>
    </source>
</reference>
<dbReference type="AlphaFoldDB" id="A0A453QVQ3"/>
<evidence type="ECO:0008006" key="3">
    <source>
        <dbReference type="Google" id="ProtNLM"/>
    </source>
</evidence>
<accession>A0A453QVQ3</accession>
<dbReference type="Proteomes" id="UP000015105">
    <property type="component" value="Chromosome 7D"/>
</dbReference>
<name>A0A453QVQ3_AEGTS</name>
<keyword evidence="2" id="KW-1185">Reference proteome</keyword>
<reference evidence="2" key="1">
    <citation type="journal article" date="2014" name="Science">
        <title>Ancient hybridizations among the ancestral genomes of bread wheat.</title>
        <authorList>
            <consortium name="International Wheat Genome Sequencing Consortium,"/>
            <person name="Marcussen T."/>
            <person name="Sandve S.R."/>
            <person name="Heier L."/>
            <person name="Spannagl M."/>
            <person name="Pfeifer M."/>
            <person name="Jakobsen K.S."/>
            <person name="Wulff B.B."/>
            <person name="Steuernagel B."/>
            <person name="Mayer K.F."/>
            <person name="Olsen O.A."/>
        </authorList>
    </citation>
    <scope>NUCLEOTIDE SEQUENCE [LARGE SCALE GENOMIC DNA]</scope>
    <source>
        <strain evidence="2">cv. AL8/78</strain>
    </source>
</reference>
<protein>
    <recommendedName>
        <fullName evidence="3">Zinc finger GRF-type domain-containing protein</fullName>
    </recommendedName>
</protein>
<dbReference type="Gramene" id="AET7Gv20342100.1">
    <property type="protein sequence ID" value="AET7Gv20342100.1"/>
    <property type="gene ID" value="AET7Gv20342100"/>
</dbReference>
<reference evidence="2" key="2">
    <citation type="journal article" date="2017" name="Nat. Plants">
        <title>The Aegilops tauschii genome reveals multiple impacts of transposons.</title>
        <authorList>
            <person name="Zhao G."/>
            <person name="Zou C."/>
            <person name="Li K."/>
            <person name="Wang K."/>
            <person name="Li T."/>
            <person name="Gao L."/>
            <person name="Zhang X."/>
            <person name="Wang H."/>
            <person name="Yang Z."/>
            <person name="Liu X."/>
            <person name="Jiang W."/>
            <person name="Mao L."/>
            <person name="Kong X."/>
            <person name="Jiao Y."/>
            <person name="Jia J."/>
        </authorList>
    </citation>
    <scope>NUCLEOTIDE SEQUENCE [LARGE SCALE GENOMIC DNA]</scope>
    <source>
        <strain evidence="2">cv. AL8/78</strain>
    </source>
</reference>
<organism evidence="1 2">
    <name type="scientific">Aegilops tauschii subsp. strangulata</name>
    <name type="common">Goatgrass</name>
    <dbReference type="NCBI Taxonomy" id="200361"/>
    <lineage>
        <taxon>Eukaryota</taxon>
        <taxon>Viridiplantae</taxon>
        <taxon>Streptophyta</taxon>
        <taxon>Embryophyta</taxon>
        <taxon>Tracheophyta</taxon>
        <taxon>Spermatophyta</taxon>
        <taxon>Magnoliopsida</taxon>
        <taxon>Liliopsida</taxon>
        <taxon>Poales</taxon>
        <taxon>Poaceae</taxon>
        <taxon>BOP clade</taxon>
        <taxon>Pooideae</taxon>
        <taxon>Triticodae</taxon>
        <taxon>Triticeae</taxon>
        <taxon>Triticinae</taxon>
        <taxon>Aegilops</taxon>
    </lineage>
</organism>
<reference evidence="1" key="5">
    <citation type="journal article" date="2021" name="G3 (Bethesda)">
        <title>Aegilops tauschii genome assembly Aet v5.0 features greater sequence contiguity and improved annotation.</title>
        <authorList>
            <person name="Wang L."/>
            <person name="Zhu T."/>
            <person name="Rodriguez J.C."/>
            <person name="Deal K.R."/>
            <person name="Dubcovsky J."/>
            <person name="McGuire P.E."/>
            <person name="Lux T."/>
            <person name="Spannagl M."/>
            <person name="Mayer K.F.X."/>
            <person name="Baldrich P."/>
            <person name="Meyers B.C."/>
            <person name="Huo N."/>
            <person name="Gu Y.Q."/>
            <person name="Zhou H."/>
            <person name="Devos K.M."/>
            <person name="Bennetzen J.L."/>
            <person name="Unver T."/>
            <person name="Budak H."/>
            <person name="Gulick P.J."/>
            <person name="Galiba G."/>
            <person name="Kalapos B."/>
            <person name="Nelson D.R."/>
            <person name="Li P."/>
            <person name="You F.M."/>
            <person name="Luo M.C."/>
            <person name="Dvorak J."/>
        </authorList>
    </citation>
    <scope>NUCLEOTIDE SEQUENCE [LARGE SCALE GENOMIC DNA]</scope>
    <source>
        <strain evidence="1">cv. AL8/78</strain>
    </source>
</reference>